<evidence type="ECO:0000256" key="3">
    <source>
        <dbReference type="ARBA" id="ARBA00022989"/>
    </source>
</evidence>
<dbReference type="InterPro" id="IPR003439">
    <property type="entry name" value="ABC_transporter-like_ATP-bd"/>
</dbReference>
<organism evidence="6 7">
    <name type="scientific">Francisella tularensis subsp. holarctica (strain LVS)</name>
    <dbReference type="NCBI Taxonomy" id="376619"/>
    <lineage>
        <taxon>Bacteria</taxon>
        <taxon>Pseudomonadati</taxon>
        <taxon>Pseudomonadota</taxon>
        <taxon>Gammaproteobacteria</taxon>
        <taxon>Thiotrichales</taxon>
        <taxon>Francisellaceae</taxon>
        <taxon>Francisella</taxon>
    </lineage>
</organism>
<keyword evidence="3" id="KW-1133">Transmembrane helix</keyword>
<dbReference type="PANTHER" id="PTHR11384:SF59">
    <property type="entry name" value="LYSOSOMAL COBALAMIN TRANSPORTER ABCD4"/>
    <property type="match status" value="1"/>
</dbReference>
<accession>A0AAI8BJ10</accession>
<proteinExistence type="predicted"/>
<dbReference type="Proteomes" id="UP000031874">
    <property type="component" value="Chromosome"/>
</dbReference>
<evidence type="ECO:0000259" key="5">
    <source>
        <dbReference type="Pfam" id="PF00005"/>
    </source>
</evidence>
<dbReference type="InterPro" id="IPR027417">
    <property type="entry name" value="P-loop_NTPase"/>
</dbReference>
<dbReference type="PANTHER" id="PTHR11384">
    <property type="entry name" value="ATP-BINDING CASSETTE, SUB-FAMILY D MEMBER"/>
    <property type="match status" value="1"/>
</dbReference>
<dbReference type="Pfam" id="PF00005">
    <property type="entry name" value="ABC_tran"/>
    <property type="match status" value="1"/>
</dbReference>
<dbReference type="EMBL" id="CP009694">
    <property type="protein sequence ID" value="AJI59832.1"/>
    <property type="molecule type" value="Genomic_DNA"/>
</dbReference>
<keyword evidence="2" id="KW-0812">Transmembrane</keyword>
<protein>
    <submittedName>
        <fullName evidence="6">ABC transporter family protein</fullName>
    </submittedName>
</protein>
<feature type="domain" description="ABC transporter" evidence="5">
    <location>
        <begin position="11"/>
        <end position="69"/>
    </location>
</feature>
<evidence type="ECO:0000313" key="7">
    <source>
        <dbReference type="Proteomes" id="UP000031874"/>
    </source>
</evidence>
<keyword evidence="4" id="KW-0472">Membrane</keyword>
<dbReference type="GO" id="GO:0016887">
    <property type="term" value="F:ATP hydrolysis activity"/>
    <property type="evidence" value="ECO:0007669"/>
    <property type="project" value="InterPro"/>
</dbReference>
<dbReference type="Gene3D" id="3.40.50.300">
    <property type="entry name" value="P-loop containing nucleotide triphosphate hydrolases"/>
    <property type="match status" value="1"/>
</dbReference>
<keyword evidence="1" id="KW-0813">Transport</keyword>
<evidence type="ECO:0000256" key="1">
    <source>
        <dbReference type="ARBA" id="ARBA00022448"/>
    </source>
</evidence>
<reference evidence="6 7" key="1">
    <citation type="journal article" date="2015" name="Genome Announc.">
        <title>Genome sequencing of 18 francisella strains to aid in assay development and testing.</title>
        <authorList>
            <person name="Johnson S.L."/>
            <person name="Daligault H.E."/>
            <person name="Davenport K.W."/>
            <person name="Coyne S.R."/>
            <person name="Frey K.G."/>
            <person name="Koroleva G.I."/>
            <person name="Broomall S.M."/>
            <person name="Bishop-Lilly K.A."/>
            <person name="Bruce D.C."/>
            <person name="Chertkov O."/>
            <person name="Freitas T."/>
            <person name="Jaissle J."/>
            <person name="Ladner J.T."/>
            <person name="Rosenzweig C.N."/>
            <person name="Gibbons H.S."/>
            <person name="Palacios G.F."/>
            <person name="Redden C.L."/>
            <person name="Xu Y."/>
            <person name="Minogue T.D."/>
            <person name="Chain P.S."/>
        </authorList>
    </citation>
    <scope>NUCLEOTIDE SEQUENCE [LARGE SCALE GENOMIC DNA]</scope>
    <source>
        <strain evidence="6 7">LVS</strain>
    </source>
</reference>
<name>A0AAI8BJ10_FRATH</name>
<dbReference type="InterPro" id="IPR050835">
    <property type="entry name" value="ABC_transporter_sub-D"/>
</dbReference>
<evidence type="ECO:0000256" key="2">
    <source>
        <dbReference type="ARBA" id="ARBA00022692"/>
    </source>
</evidence>
<dbReference type="GO" id="GO:0005524">
    <property type="term" value="F:ATP binding"/>
    <property type="evidence" value="ECO:0007669"/>
    <property type="project" value="InterPro"/>
</dbReference>
<evidence type="ECO:0000256" key="4">
    <source>
        <dbReference type="ARBA" id="ARBA00023136"/>
    </source>
</evidence>
<dbReference type="SUPFAM" id="SSF52540">
    <property type="entry name" value="P-loop containing nucleoside triphosphate hydrolases"/>
    <property type="match status" value="1"/>
</dbReference>
<dbReference type="AlphaFoldDB" id="A0AAI8BJ10"/>
<gene>
    <name evidence="6" type="ORF">AW21_706</name>
</gene>
<evidence type="ECO:0000313" key="6">
    <source>
        <dbReference type="EMBL" id="AJI59832.1"/>
    </source>
</evidence>
<sequence length="87" mass="10142">MFYPFFANISTDDEFKQILGFLGIGYLAKFINSIHEWRNILSCGEQQKLRLCKIFTKAYDLILLDEATSNIDAKSEKKSINYLRIKV</sequence>